<dbReference type="Proteomes" id="UP000591735">
    <property type="component" value="Unassembled WGS sequence"/>
</dbReference>
<reference evidence="1 2" key="1">
    <citation type="submission" date="2020-08" db="EMBL/GenBank/DDBJ databases">
        <title>Genomic Encyclopedia of Type Strains, Phase IV (KMG-IV): sequencing the most valuable type-strain genomes for metagenomic binning, comparative biology and taxonomic classification.</title>
        <authorList>
            <person name="Goeker M."/>
        </authorList>
    </citation>
    <scope>NUCLEOTIDE SEQUENCE [LARGE SCALE GENOMIC DNA]</scope>
    <source>
        <strain evidence="1 2">DSM 22359</strain>
    </source>
</reference>
<comment type="caution">
    <text evidence="1">The sequence shown here is derived from an EMBL/GenBank/DDBJ whole genome shotgun (WGS) entry which is preliminary data.</text>
</comment>
<sequence length="161" mass="17958">MTDTTPEKVLARIIDSSAPQSLLCCGDMARTAGEVWAAAKPDGHLLTPDPANPNADMPPTERVDLALITDTLEHLSQDEGALLLGQLRNFGTGRIAAMVPADSEWHMTDFIALGFHRHAELEGRQGRFTLYSYNLSSYNHKRAWNNPDNWANPEMWGKAWW</sequence>
<dbReference type="AlphaFoldDB" id="A0A840U7T3"/>
<organism evidence="1 2">
    <name type="scientific">Marinobacter oulmenensis</name>
    <dbReference type="NCBI Taxonomy" id="643747"/>
    <lineage>
        <taxon>Bacteria</taxon>
        <taxon>Pseudomonadati</taxon>
        <taxon>Pseudomonadota</taxon>
        <taxon>Gammaproteobacteria</taxon>
        <taxon>Pseudomonadales</taxon>
        <taxon>Marinobacteraceae</taxon>
        <taxon>Marinobacter</taxon>
    </lineage>
</organism>
<dbReference type="EMBL" id="JACHFE010000003">
    <property type="protein sequence ID" value="MBB5321012.1"/>
    <property type="molecule type" value="Genomic_DNA"/>
</dbReference>
<keyword evidence="2" id="KW-1185">Reference proteome</keyword>
<dbReference type="Pfam" id="PF19742">
    <property type="entry name" value="DUF6231"/>
    <property type="match status" value="1"/>
</dbReference>
<accession>A0A840U7T3</accession>
<gene>
    <name evidence="1" type="ORF">HNR38_001498</name>
</gene>
<evidence type="ECO:0000313" key="2">
    <source>
        <dbReference type="Proteomes" id="UP000591735"/>
    </source>
</evidence>
<dbReference type="RefSeq" id="WP_246362532.1">
    <property type="nucleotide sequence ID" value="NZ_JACHFE010000003.1"/>
</dbReference>
<protein>
    <recommendedName>
        <fullName evidence="3">Methyltransferase domain-containing protein</fullName>
    </recommendedName>
</protein>
<name>A0A840U7T3_9GAMM</name>
<dbReference type="InterPro" id="IPR046199">
    <property type="entry name" value="DUF6231"/>
</dbReference>
<evidence type="ECO:0008006" key="3">
    <source>
        <dbReference type="Google" id="ProtNLM"/>
    </source>
</evidence>
<evidence type="ECO:0000313" key="1">
    <source>
        <dbReference type="EMBL" id="MBB5321012.1"/>
    </source>
</evidence>
<proteinExistence type="predicted"/>